<dbReference type="InterPro" id="IPR029061">
    <property type="entry name" value="THDP-binding"/>
</dbReference>
<keyword evidence="4 7" id="KW-0460">Magnesium</keyword>
<evidence type="ECO:0000256" key="6">
    <source>
        <dbReference type="ARBA" id="ARBA00023211"/>
    </source>
</evidence>
<dbReference type="PANTHER" id="PTHR42916">
    <property type="entry name" value="2-SUCCINYL-5-ENOLPYRUVYL-6-HYDROXY-3-CYCLOHEXENE-1-CARBOXYLATE SYNTHASE"/>
    <property type="match status" value="1"/>
</dbReference>
<dbReference type="NCBIfam" id="TIGR00173">
    <property type="entry name" value="menD"/>
    <property type="match status" value="1"/>
</dbReference>
<dbReference type="Pfam" id="PF16582">
    <property type="entry name" value="TPP_enzyme_M_2"/>
    <property type="match status" value="1"/>
</dbReference>
<evidence type="ECO:0000256" key="4">
    <source>
        <dbReference type="ARBA" id="ARBA00022842"/>
    </source>
</evidence>
<dbReference type="EMBL" id="JBDIML010000005">
    <property type="protein sequence ID" value="MEN2768326.1"/>
    <property type="molecule type" value="Genomic_DNA"/>
</dbReference>
<dbReference type="Pfam" id="PF02775">
    <property type="entry name" value="TPP_enzyme_C"/>
    <property type="match status" value="1"/>
</dbReference>
<dbReference type="GO" id="GO:0070204">
    <property type="term" value="F:2-succinyl-5-enolpyruvyl-6-hydroxy-3-cyclohexene-1-carboxylic-acid synthase activity"/>
    <property type="evidence" value="ECO:0007669"/>
    <property type="project" value="UniProtKB-EC"/>
</dbReference>
<dbReference type="Gene3D" id="3.40.50.1220">
    <property type="entry name" value="TPP-binding domain"/>
    <property type="match status" value="1"/>
</dbReference>
<dbReference type="PANTHER" id="PTHR42916:SF1">
    <property type="entry name" value="PROTEIN PHYLLO, CHLOROPLASTIC"/>
    <property type="match status" value="1"/>
</dbReference>
<comment type="cofactor">
    <cofactor evidence="7">
        <name>thiamine diphosphate</name>
        <dbReference type="ChEBI" id="CHEBI:58937"/>
    </cofactor>
    <text evidence="7">Binds 1 thiamine pyrophosphate per subunit.</text>
</comment>
<comment type="cofactor">
    <cofactor evidence="7">
        <name>Mg(2+)</name>
        <dbReference type="ChEBI" id="CHEBI:18420"/>
    </cofactor>
    <cofactor evidence="7">
        <name>Mn(2+)</name>
        <dbReference type="ChEBI" id="CHEBI:29035"/>
    </cofactor>
</comment>
<feature type="domain" description="Menaquinone biosynthesis protein MenD middle" evidence="10">
    <location>
        <begin position="218"/>
        <end position="404"/>
    </location>
</feature>
<comment type="caution">
    <text evidence="11">The sequence shown here is derived from an EMBL/GenBank/DDBJ whole genome shotgun (WGS) entry which is preliminary data.</text>
</comment>
<keyword evidence="12" id="KW-1185">Reference proteome</keyword>
<gene>
    <name evidence="7 11" type="primary">menD</name>
    <name evidence="11" type="ORF">ABC228_14180</name>
</gene>
<dbReference type="InterPro" id="IPR032264">
    <property type="entry name" value="MenD_middle"/>
</dbReference>
<dbReference type="CDD" id="cd02009">
    <property type="entry name" value="TPP_SHCHC_synthase"/>
    <property type="match status" value="1"/>
</dbReference>
<evidence type="ECO:0000256" key="1">
    <source>
        <dbReference type="ARBA" id="ARBA00022428"/>
    </source>
</evidence>
<dbReference type="HAMAP" id="MF_01659">
    <property type="entry name" value="MenD"/>
    <property type="match status" value="1"/>
</dbReference>
<keyword evidence="2 7" id="KW-0808">Transferase</keyword>
<evidence type="ECO:0000259" key="8">
    <source>
        <dbReference type="Pfam" id="PF02775"/>
    </source>
</evidence>
<keyword evidence="1 7" id="KW-0474">Menaquinone biosynthesis</keyword>
<dbReference type="InterPro" id="IPR011766">
    <property type="entry name" value="TPP_enzyme_TPP-bd"/>
</dbReference>
<dbReference type="SUPFAM" id="SSF52467">
    <property type="entry name" value="DHS-like NAD/FAD-binding domain"/>
    <property type="match status" value="1"/>
</dbReference>
<dbReference type="EC" id="2.2.1.9" evidence="7"/>
<evidence type="ECO:0000256" key="7">
    <source>
        <dbReference type="HAMAP-Rule" id="MF_01659"/>
    </source>
</evidence>
<comment type="similarity">
    <text evidence="7">Belongs to the TPP enzyme family. MenD subfamily.</text>
</comment>
<name>A0ABU9XJ54_9BACI</name>
<comment type="function">
    <text evidence="7">Catalyzes the thiamine diphosphate-dependent decarboxylation of 2-oxoglutarate and the subsequent addition of the resulting succinic semialdehyde-thiamine pyrophosphate anion to isochorismate to yield 2-succinyl-5-enolpyruvyl-6-hydroxy-3-cyclohexene-1-carboxylate (SEPHCHC).</text>
</comment>
<evidence type="ECO:0000256" key="3">
    <source>
        <dbReference type="ARBA" id="ARBA00022723"/>
    </source>
</evidence>
<keyword evidence="5 7" id="KW-0786">Thiamine pyrophosphate</keyword>
<reference evidence="11 12" key="1">
    <citation type="submission" date="2024-05" db="EMBL/GenBank/DDBJ databases">
        <authorList>
            <person name="Haq I."/>
            <person name="Ullah Z."/>
            <person name="Ahmad R."/>
            <person name="Li M."/>
            <person name="Tong Y."/>
        </authorList>
    </citation>
    <scope>NUCLEOTIDE SEQUENCE [LARGE SCALE GENOMIC DNA]</scope>
    <source>
        <strain evidence="11 12">16A2E</strain>
    </source>
</reference>
<dbReference type="Proteomes" id="UP001444625">
    <property type="component" value="Unassembled WGS sequence"/>
</dbReference>
<feature type="domain" description="Thiamine pyrophosphate enzyme TPP-binding" evidence="8">
    <location>
        <begin position="441"/>
        <end position="553"/>
    </location>
</feature>
<evidence type="ECO:0000259" key="10">
    <source>
        <dbReference type="Pfam" id="PF16582"/>
    </source>
</evidence>
<comment type="pathway">
    <text evidence="7">Quinol/quinone metabolism; menaquinone biosynthesis.</text>
</comment>
<dbReference type="PIRSF" id="PIRSF004983">
    <property type="entry name" value="MenD"/>
    <property type="match status" value="1"/>
</dbReference>
<dbReference type="Pfam" id="PF02776">
    <property type="entry name" value="TPP_enzyme_N"/>
    <property type="match status" value="1"/>
</dbReference>
<dbReference type="InterPro" id="IPR004433">
    <property type="entry name" value="MenaQ_synth_MenD"/>
</dbReference>
<dbReference type="InterPro" id="IPR029035">
    <property type="entry name" value="DHS-like_NAD/FAD-binding_dom"/>
</dbReference>
<comment type="catalytic activity">
    <reaction evidence="7">
        <text>isochorismate + 2-oxoglutarate + H(+) = 5-enolpyruvoyl-6-hydroxy-2-succinyl-cyclohex-3-ene-1-carboxylate + CO2</text>
        <dbReference type="Rhea" id="RHEA:25593"/>
        <dbReference type="ChEBI" id="CHEBI:15378"/>
        <dbReference type="ChEBI" id="CHEBI:16526"/>
        <dbReference type="ChEBI" id="CHEBI:16810"/>
        <dbReference type="ChEBI" id="CHEBI:29780"/>
        <dbReference type="ChEBI" id="CHEBI:58818"/>
        <dbReference type="EC" id="2.2.1.9"/>
    </reaction>
</comment>
<dbReference type="InterPro" id="IPR012001">
    <property type="entry name" value="Thiamin_PyroP_enz_TPP-bd_dom"/>
</dbReference>
<evidence type="ECO:0000313" key="11">
    <source>
        <dbReference type="EMBL" id="MEN2768326.1"/>
    </source>
</evidence>
<dbReference type="Gene3D" id="3.40.50.970">
    <property type="match status" value="2"/>
</dbReference>
<keyword evidence="3 7" id="KW-0479">Metal-binding</keyword>
<comment type="pathway">
    <text evidence="7">Quinol/quinone metabolism; 1,4-dihydroxy-2-naphthoate biosynthesis; 1,4-dihydroxy-2-naphthoate from chorismate: step 2/7.</text>
</comment>
<protein>
    <recommendedName>
        <fullName evidence="7">2-succinyl-5-enolpyruvyl-6-hydroxy-3-cyclohexene-1-carboxylate synthase</fullName>
        <shortName evidence="7">SEPHCHC synthase</shortName>
        <ecNumber evidence="7">2.2.1.9</ecNumber>
    </recommendedName>
    <alternativeName>
        <fullName evidence="7">Menaquinone biosynthesis protein MenD</fullName>
    </alternativeName>
</protein>
<evidence type="ECO:0000313" key="12">
    <source>
        <dbReference type="Proteomes" id="UP001444625"/>
    </source>
</evidence>
<dbReference type="CDD" id="cd07037">
    <property type="entry name" value="TPP_PYR_MenD"/>
    <property type="match status" value="1"/>
</dbReference>
<accession>A0ABU9XJ54</accession>
<keyword evidence="6 7" id="KW-0464">Manganese</keyword>
<organism evidence="11 12">
    <name type="scientific">Ornithinibacillus xuwenensis</name>
    <dbReference type="NCBI Taxonomy" id="3144668"/>
    <lineage>
        <taxon>Bacteria</taxon>
        <taxon>Bacillati</taxon>
        <taxon>Bacillota</taxon>
        <taxon>Bacilli</taxon>
        <taxon>Bacillales</taxon>
        <taxon>Bacillaceae</taxon>
        <taxon>Ornithinibacillus</taxon>
    </lineage>
</organism>
<evidence type="ECO:0000259" key="9">
    <source>
        <dbReference type="Pfam" id="PF02776"/>
    </source>
</evidence>
<proteinExistence type="inferred from homology"/>
<dbReference type="SUPFAM" id="SSF52518">
    <property type="entry name" value="Thiamin diphosphate-binding fold (THDP-binding)"/>
    <property type="match status" value="2"/>
</dbReference>
<dbReference type="RefSeq" id="WP_345825814.1">
    <property type="nucleotide sequence ID" value="NZ_JBDIML010000005.1"/>
</dbReference>
<feature type="domain" description="Thiamine pyrophosphate enzyme N-terminal TPP-binding" evidence="9">
    <location>
        <begin position="14"/>
        <end position="124"/>
    </location>
</feature>
<evidence type="ECO:0000256" key="2">
    <source>
        <dbReference type="ARBA" id="ARBA00022679"/>
    </source>
</evidence>
<evidence type="ECO:0000256" key="5">
    <source>
        <dbReference type="ARBA" id="ARBA00023052"/>
    </source>
</evidence>
<comment type="subunit">
    <text evidence="7">Homodimer.</text>
</comment>
<sequence length="583" mass="64572">MNHTEALTRYIANFVDELAKSGLTDVVISPGSRSTPLAMTFAEHPDIKEWVIIDERSAGFFGLGLAKQTNRPVALVCSSGTAAANYFPAIIEAYQSRVPLIALTADRPHELRDVGAPQAIDQLKLYGDYVKDFHEMALPESTGTMINYVRTKAARAIHEAMSGNSGPVHLNFPFREPLIPDFSIENLWGEPLADPYHVWHDGRKKLPEALVKQLSEKLQSTKKGVIVCGPQIDEELGEVITLLAEKWGLPILADPLSQIRTGSHSKANIIEGYDAFLRNQEIRNLLKPDYIIRFGAMPVSKAYLFYVKENPGAQQYVVENHLGYREPVGNSTEFIFADPILLCSDLIEASATDTIRDGEWLPLWNKLNSIAKQYTLHASDTTLTEGEAVRRLLEVIPDKSSLYVGNSMAIRDVDTFLLSTSKSIKLLANRGANGIDGMVSSGIGAASSGIPVTLLLGDLSFFHDLNGLLAAKHYHINITILVINNNGGGIFSFLPQATSEKHFEALFGTPLNIDFQKAIEMYGGSYHTPQQADDLNDVLLECYQEEGLSVIEVKTDRNENLQWHRELWEAIEAEIVKTVMHCE</sequence>